<gene>
    <name evidence="1" type="ORF">Megvenef_00992</name>
</gene>
<comment type="caution">
    <text evidence="1">The sequence shown here is derived from an EMBL/GenBank/DDBJ whole genome shotgun (WGS) entry which is preliminary data.</text>
</comment>
<dbReference type="EMBL" id="JARJFB010000071">
    <property type="protein sequence ID" value="MEA0971021.1"/>
    <property type="molecule type" value="Genomic_DNA"/>
</dbReference>
<dbReference type="Proteomes" id="UP001291687">
    <property type="component" value="Unassembled WGS sequence"/>
</dbReference>
<protein>
    <submittedName>
        <fullName evidence="1">Glycosyltransferase family 2 protein</fullName>
    </submittedName>
</protein>
<accession>A0ABU5NCZ6</accession>
<evidence type="ECO:0000313" key="1">
    <source>
        <dbReference type="EMBL" id="MEA0971021.1"/>
    </source>
</evidence>
<name>A0ABU5NCZ6_9RICK</name>
<dbReference type="RefSeq" id="WP_322776920.1">
    <property type="nucleotide sequence ID" value="NZ_JARJFB010000071.1"/>
</dbReference>
<keyword evidence="2" id="KW-1185">Reference proteome</keyword>
<dbReference type="Gene3D" id="3.90.550.10">
    <property type="entry name" value="Spore Coat Polysaccharide Biosynthesis Protein SpsA, Chain A"/>
    <property type="match status" value="1"/>
</dbReference>
<proteinExistence type="predicted"/>
<evidence type="ECO:0000313" key="2">
    <source>
        <dbReference type="Proteomes" id="UP001291687"/>
    </source>
</evidence>
<organism evidence="1 2">
    <name type="scientific">Candidatus Megaera venefica</name>
    <dbReference type="NCBI Taxonomy" id="2055910"/>
    <lineage>
        <taxon>Bacteria</taxon>
        <taxon>Pseudomonadati</taxon>
        <taxon>Pseudomonadota</taxon>
        <taxon>Alphaproteobacteria</taxon>
        <taxon>Rickettsiales</taxon>
        <taxon>Rickettsiaceae</taxon>
        <taxon>Candidatus Megaera</taxon>
    </lineage>
</organism>
<reference evidence="1 2" key="1">
    <citation type="submission" date="2023-03" db="EMBL/GenBank/DDBJ databases">
        <title>Host association and intracellularity evolved multiple times independently in the Rickettsiales.</title>
        <authorList>
            <person name="Castelli M."/>
            <person name="Nardi T."/>
            <person name="Gammuto L."/>
            <person name="Bellinzona G."/>
            <person name="Sabaneyeva E."/>
            <person name="Potekhin A."/>
            <person name="Serra V."/>
            <person name="Petroni G."/>
            <person name="Sassera D."/>
        </authorList>
    </citation>
    <scope>NUCLEOTIDE SEQUENCE [LARGE SCALE GENOMIC DNA]</scope>
    <source>
        <strain evidence="1 2">Sr 2-6</strain>
    </source>
</reference>
<dbReference type="InterPro" id="IPR029044">
    <property type="entry name" value="Nucleotide-diphossugar_trans"/>
</dbReference>
<dbReference type="SUPFAM" id="SSF53448">
    <property type="entry name" value="Nucleotide-diphospho-sugar transferases"/>
    <property type="match status" value="1"/>
</dbReference>
<sequence length="266" mass="30867">MIILIPMGGKGTRFSDAGYKINKACIPITDRHSGKKLPMVICAMKDIPGIHDPKNKIICVDRDFHEHNGTEQIIRDFFPNTTFIHDHVLLDQAYGCFLAREFLQTDDELFIGACDNGMIFDTEEFRQARLEADVLMISHSNDDNIEQNPNAHSWAKLKNQNSKDLASISLKKTVSDNPMQDHATTGMFWFKHANSFLEHLETMIWKKDTLNGKYYVDRVLQYCIDANLRVKYFDIKYICWGTPADYENYENTIAYWSEFIKKEHII</sequence>